<gene>
    <name evidence="3" type="ORF">QJS10_CPA09g01988</name>
</gene>
<feature type="chain" id="PRO_5043462876" evidence="2">
    <location>
        <begin position="27"/>
        <end position="96"/>
    </location>
</feature>
<dbReference type="AlphaFoldDB" id="A0AAV9E4F7"/>
<dbReference type="EMBL" id="JAUJYO010000009">
    <property type="protein sequence ID" value="KAK1308337.1"/>
    <property type="molecule type" value="Genomic_DNA"/>
</dbReference>
<dbReference type="Proteomes" id="UP001180020">
    <property type="component" value="Unassembled WGS sequence"/>
</dbReference>
<sequence>MVSKAFVLLSVILVASFLLFAEVAQGIQIPRKLNLEGLHFPSSPKAPSLQTSLPRGPTSPSGPSSTTSVFCGSNRQCSCNGCSHGLDIPVEDKVEP</sequence>
<evidence type="ECO:0000313" key="4">
    <source>
        <dbReference type="Proteomes" id="UP001180020"/>
    </source>
</evidence>
<keyword evidence="2" id="KW-0732">Signal</keyword>
<comment type="caution">
    <text evidence="3">The sequence shown here is derived from an EMBL/GenBank/DDBJ whole genome shotgun (WGS) entry which is preliminary data.</text>
</comment>
<evidence type="ECO:0000256" key="2">
    <source>
        <dbReference type="SAM" id="SignalP"/>
    </source>
</evidence>
<proteinExistence type="predicted"/>
<accession>A0AAV9E4F7</accession>
<keyword evidence="4" id="KW-1185">Reference proteome</keyword>
<feature type="compositionally biased region" description="Low complexity" evidence="1">
    <location>
        <begin position="51"/>
        <end position="68"/>
    </location>
</feature>
<organism evidence="3 4">
    <name type="scientific">Acorus calamus</name>
    <name type="common">Sweet flag</name>
    <dbReference type="NCBI Taxonomy" id="4465"/>
    <lineage>
        <taxon>Eukaryota</taxon>
        <taxon>Viridiplantae</taxon>
        <taxon>Streptophyta</taxon>
        <taxon>Embryophyta</taxon>
        <taxon>Tracheophyta</taxon>
        <taxon>Spermatophyta</taxon>
        <taxon>Magnoliopsida</taxon>
        <taxon>Liliopsida</taxon>
        <taxon>Acoraceae</taxon>
        <taxon>Acorus</taxon>
    </lineage>
</organism>
<feature type="region of interest" description="Disordered" evidence="1">
    <location>
        <begin position="44"/>
        <end position="69"/>
    </location>
</feature>
<reference evidence="3" key="1">
    <citation type="journal article" date="2023" name="Nat. Commun.">
        <title>Diploid and tetraploid genomes of Acorus and the evolution of monocots.</title>
        <authorList>
            <person name="Ma L."/>
            <person name="Liu K.W."/>
            <person name="Li Z."/>
            <person name="Hsiao Y.Y."/>
            <person name="Qi Y."/>
            <person name="Fu T."/>
            <person name="Tang G.D."/>
            <person name="Zhang D."/>
            <person name="Sun W.H."/>
            <person name="Liu D.K."/>
            <person name="Li Y."/>
            <person name="Chen G.Z."/>
            <person name="Liu X.D."/>
            <person name="Liao X.Y."/>
            <person name="Jiang Y.T."/>
            <person name="Yu X."/>
            <person name="Hao Y."/>
            <person name="Huang J."/>
            <person name="Zhao X.W."/>
            <person name="Ke S."/>
            <person name="Chen Y.Y."/>
            <person name="Wu W.L."/>
            <person name="Hsu J.L."/>
            <person name="Lin Y.F."/>
            <person name="Huang M.D."/>
            <person name="Li C.Y."/>
            <person name="Huang L."/>
            <person name="Wang Z.W."/>
            <person name="Zhao X."/>
            <person name="Zhong W.Y."/>
            <person name="Peng D.H."/>
            <person name="Ahmad S."/>
            <person name="Lan S."/>
            <person name="Zhang J.S."/>
            <person name="Tsai W.C."/>
            <person name="Van de Peer Y."/>
            <person name="Liu Z.J."/>
        </authorList>
    </citation>
    <scope>NUCLEOTIDE SEQUENCE</scope>
    <source>
        <strain evidence="3">CP</strain>
    </source>
</reference>
<name>A0AAV9E4F7_ACOCL</name>
<feature type="signal peptide" evidence="2">
    <location>
        <begin position="1"/>
        <end position="26"/>
    </location>
</feature>
<evidence type="ECO:0000313" key="3">
    <source>
        <dbReference type="EMBL" id="KAK1308337.1"/>
    </source>
</evidence>
<reference evidence="3" key="2">
    <citation type="submission" date="2023-06" db="EMBL/GenBank/DDBJ databases">
        <authorList>
            <person name="Ma L."/>
            <person name="Liu K.-W."/>
            <person name="Li Z."/>
            <person name="Hsiao Y.-Y."/>
            <person name="Qi Y."/>
            <person name="Fu T."/>
            <person name="Tang G."/>
            <person name="Zhang D."/>
            <person name="Sun W.-H."/>
            <person name="Liu D.-K."/>
            <person name="Li Y."/>
            <person name="Chen G.-Z."/>
            <person name="Liu X.-D."/>
            <person name="Liao X.-Y."/>
            <person name="Jiang Y.-T."/>
            <person name="Yu X."/>
            <person name="Hao Y."/>
            <person name="Huang J."/>
            <person name="Zhao X.-W."/>
            <person name="Ke S."/>
            <person name="Chen Y.-Y."/>
            <person name="Wu W.-L."/>
            <person name="Hsu J.-L."/>
            <person name="Lin Y.-F."/>
            <person name="Huang M.-D."/>
            <person name="Li C.-Y."/>
            <person name="Huang L."/>
            <person name="Wang Z.-W."/>
            <person name="Zhao X."/>
            <person name="Zhong W.-Y."/>
            <person name="Peng D.-H."/>
            <person name="Ahmad S."/>
            <person name="Lan S."/>
            <person name="Zhang J.-S."/>
            <person name="Tsai W.-C."/>
            <person name="Van De Peer Y."/>
            <person name="Liu Z.-J."/>
        </authorList>
    </citation>
    <scope>NUCLEOTIDE SEQUENCE</scope>
    <source>
        <strain evidence="3">CP</strain>
        <tissue evidence="3">Leaves</tissue>
    </source>
</reference>
<protein>
    <submittedName>
        <fullName evidence="3">Uncharacterized protein</fullName>
    </submittedName>
</protein>
<evidence type="ECO:0000256" key="1">
    <source>
        <dbReference type="SAM" id="MobiDB-lite"/>
    </source>
</evidence>